<proteinExistence type="predicted"/>
<evidence type="ECO:0000259" key="1">
    <source>
        <dbReference type="PROSITE" id="PS51782"/>
    </source>
</evidence>
<dbReference type="Proteomes" id="UP000824469">
    <property type="component" value="Unassembled WGS sequence"/>
</dbReference>
<protein>
    <recommendedName>
        <fullName evidence="1">LysM domain-containing protein</fullName>
    </recommendedName>
</protein>
<dbReference type="AlphaFoldDB" id="A0AA38CK01"/>
<accession>A0AA38CK01</accession>
<dbReference type="CDD" id="cd00118">
    <property type="entry name" value="LysM"/>
    <property type="match status" value="1"/>
</dbReference>
<reference evidence="2 3" key="1">
    <citation type="journal article" date="2021" name="Nat. Plants">
        <title>The Taxus genome provides insights into paclitaxel biosynthesis.</title>
        <authorList>
            <person name="Xiong X."/>
            <person name="Gou J."/>
            <person name="Liao Q."/>
            <person name="Li Y."/>
            <person name="Zhou Q."/>
            <person name="Bi G."/>
            <person name="Li C."/>
            <person name="Du R."/>
            <person name="Wang X."/>
            <person name="Sun T."/>
            <person name="Guo L."/>
            <person name="Liang H."/>
            <person name="Lu P."/>
            <person name="Wu Y."/>
            <person name="Zhang Z."/>
            <person name="Ro D.K."/>
            <person name="Shang Y."/>
            <person name="Huang S."/>
            <person name="Yan J."/>
        </authorList>
    </citation>
    <scope>NUCLEOTIDE SEQUENCE [LARGE SCALE GENOMIC DNA]</scope>
    <source>
        <strain evidence="2">Ta-2019</strain>
    </source>
</reference>
<dbReference type="InterPro" id="IPR001810">
    <property type="entry name" value="F-box_dom"/>
</dbReference>
<dbReference type="SUPFAM" id="SSF54106">
    <property type="entry name" value="LysM domain"/>
    <property type="match status" value="1"/>
</dbReference>
<dbReference type="SMART" id="SM00256">
    <property type="entry name" value="FBOX"/>
    <property type="match status" value="1"/>
</dbReference>
<dbReference type="PANTHER" id="PTHR20932:SF8">
    <property type="entry name" value="LD22649P"/>
    <property type="match status" value="1"/>
</dbReference>
<gene>
    <name evidence="2" type="ORF">KI387_013448</name>
</gene>
<evidence type="ECO:0000313" key="2">
    <source>
        <dbReference type="EMBL" id="KAH9301865.1"/>
    </source>
</evidence>
<dbReference type="Pfam" id="PF00646">
    <property type="entry name" value="F-box"/>
    <property type="match status" value="1"/>
</dbReference>
<dbReference type="Pfam" id="PF01476">
    <property type="entry name" value="LysM"/>
    <property type="match status" value="1"/>
</dbReference>
<dbReference type="PANTHER" id="PTHR20932">
    <property type="entry name" value="LYSM AND PUTATIVE PEPTIDOGLYCAN-BINDING DOMAIN-CONTAINING PROTEIN"/>
    <property type="match status" value="1"/>
</dbReference>
<dbReference type="PROSITE" id="PS51782">
    <property type="entry name" value="LYSM"/>
    <property type="match status" value="1"/>
</dbReference>
<sequence>MGCFGDSDDDLLWEELISSTRREVESHHHHILHEKCPEIQPDQCDQVLNKDLWRSILERLSAAELGRAACVCRTWNSIASETEVQINAFKAPWKLKEIVGRPSSTSFFHATTLSRFAISHKLKRSDTIPGLAIKYQVHVTDIRRLNNMMSDHGIYSRERLLIPVSKPDILMGGRCYIERDIYARREVAVLYLDGAPDGKASYIANTSPEKSNRRLLDSIRRSLQTDDGTAEYYLSISNGNLRTAFAQFSQDLSWEQGHGI</sequence>
<comment type="caution">
    <text evidence="2">The sequence shown here is derived from an EMBL/GenBank/DDBJ whole genome shotgun (WGS) entry which is preliminary data.</text>
</comment>
<dbReference type="InterPro" id="IPR036779">
    <property type="entry name" value="LysM_dom_sf"/>
</dbReference>
<dbReference type="InterPro" id="IPR045030">
    <property type="entry name" value="LYSM1-4"/>
</dbReference>
<name>A0AA38CK01_TAXCH</name>
<dbReference type="EMBL" id="JAHRHJ020000009">
    <property type="protein sequence ID" value="KAH9301865.1"/>
    <property type="molecule type" value="Genomic_DNA"/>
</dbReference>
<feature type="domain" description="LysM" evidence="1">
    <location>
        <begin position="118"/>
        <end position="162"/>
    </location>
</feature>
<dbReference type="OMA" id="TCYVELD"/>
<dbReference type="Gene3D" id="3.10.350.10">
    <property type="entry name" value="LysM domain"/>
    <property type="match status" value="1"/>
</dbReference>
<keyword evidence="3" id="KW-1185">Reference proteome</keyword>
<evidence type="ECO:0000313" key="3">
    <source>
        <dbReference type="Proteomes" id="UP000824469"/>
    </source>
</evidence>
<dbReference type="SUPFAM" id="SSF81383">
    <property type="entry name" value="F-box domain"/>
    <property type="match status" value="1"/>
</dbReference>
<organism evidence="2 3">
    <name type="scientific">Taxus chinensis</name>
    <name type="common">Chinese yew</name>
    <name type="synonym">Taxus wallichiana var. chinensis</name>
    <dbReference type="NCBI Taxonomy" id="29808"/>
    <lineage>
        <taxon>Eukaryota</taxon>
        <taxon>Viridiplantae</taxon>
        <taxon>Streptophyta</taxon>
        <taxon>Embryophyta</taxon>
        <taxon>Tracheophyta</taxon>
        <taxon>Spermatophyta</taxon>
        <taxon>Pinopsida</taxon>
        <taxon>Pinidae</taxon>
        <taxon>Conifers II</taxon>
        <taxon>Cupressales</taxon>
        <taxon>Taxaceae</taxon>
        <taxon>Taxus</taxon>
    </lineage>
</organism>
<dbReference type="InterPro" id="IPR018392">
    <property type="entry name" value="LysM"/>
</dbReference>
<dbReference type="Gene3D" id="1.20.1280.50">
    <property type="match status" value="1"/>
</dbReference>
<dbReference type="InterPro" id="IPR036047">
    <property type="entry name" value="F-box-like_dom_sf"/>
</dbReference>